<reference evidence="2 3" key="1">
    <citation type="submission" date="2022-04" db="EMBL/GenBank/DDBJ databases">
        <title>Rhizobium coralii sp. nov., isolated from coral Turbinaria peltata.</title>
        <authorList>
            <person name="Sun H."/>
        </authorList>
    </citation>
    <scope>NUCLEOTIDE SEQUENCE [LARGE SCALE GENOMIC DNA]</scope>
    <source>
        <strain evidence="2 3">NTR19</strain>
    </source>
</reference>
<evidence type="ECO:0000313" key="2">
    <source>
        <dbReference type="EMBL" id="MCK8781497.1"/>
    </source>
</evidence>
<dbReference type="Proteomes" id="UP001202827">
    <property type="component" value="Unassembled WGS sequence"/>
</dbReference>
<comment type="caution">
    <text evidence="2">The sequence shown here is derived from an EMBL/GenBank/DDBJ whole genome shotgun (WGS) entry which is preliminary data.</text>
</comment>
<keyword evidence="3" id="KW-1185">Reference proteome</keyword>
<feature type="chain" id="PRO_5047214420" evidence="1">
    <location>
        <begin position="21"/>
        <end position="88"/>
    </location>
</feature>
<gene>
    <name evidence="2" type="ORF">M0654_16050</name>
</gene>
<protein>
    <submittedName>
        <fullName evidence="2">Uncharacterized protein</fullName>
    </submittedName>
</protein>
<name>A0ABT0IUD6_9HYPH</name>
<feature type="signal peptide" evidence="1">
    <location>
        <begin position="1"/>
        <end position="20"/>
    </location>
</feature>
<accession>A0ABT0IUD6</accession>
<dbReference type="RefSeq" id="WP_248683982.1">
    <property type="nucleotide sequence ID" value="NZ_JALPRY010000018.1"/>
</dbReference>
<sequence>MIRTIALISALLVGSTAALAQDGELAPPVGSSTASAGSKSMGDLVSQGYEIKASVQSGTKVIVFMQKDKSAYACEFVTVTRSRCGYVN</sequence>
<evidence type="ECO:0000256" key="1">
    <source>
        <dbReference type="SAM" id="SignalP"/>
    </source>
</evidence>
<evidence type="ECO:0000313" key="3">
    <source>
        <dbReference type="Proteomes" id="UP001202827"/>
    </source>
</evidence>
<dbReference type="EMBL" id="JALPRY010000018">
    <property type="protein sequence ID" value="MCK8781497.1"/>
    <property type="molecule type" value="Genomic_DNA"/>
</dbReference>
<keyword evidence="1" id="KW-0732">Signal</keyword>
<organism evidence="2 3">
    <name type="scientific">Neorhizobium turbinariae</name>
    <dbReference type="NCBI Taxonomy" id="2937795"/>
    <lineage>
        <taxon>Bacteria</taxon>
        <taxon>Pseudomonadati</taxon>
        <taxon>Pseudomonadota</taxon>
        <taxon>Alphaproteobacteria</taxon>
        <taxon>Hyphomicrobiales</taxon>
        <taxon>Rhizobiaceae</taxon>
        <taxon>Rhizobium/Agrobacterium group</taxon>
        <taxon>Neorhizobium</taxon>
    </lineage>
</organism>
<proteinExistence type="predicted"/>